<dbReference type="EMBL" id="CP130613">
    <property type="protein sequence ID" value="WKW14035.1"/>
    <property type="molecule type" value="Genomic_DNA"/>
</dbReference>
<dbReference type="RefSeq" id="WP_367886827.1">
    <property type="nucleotide sequence ID" value="NZ_CP130612.1"/>
</dbReference>
<dbReference type="EMBL" id="CP130612">
    <property type="protein sequence ID" value="WKW11125.1"/>
    <property type="molecule type" value="Genomic_DNA"/>
</dbReference>
<protein>
    <submittedName>
        <fullName evidence="1">6-bladed beta-propeller</fullName>
    </submittedName>
</protein>
<evidence type="ECO:0000313" key="2">
    <source>
        <dbReference type="EMBL" id="WKW14035.1"/>
    </source>
</evidence>
<dbReference type="Proteomes" id="UP001229955">
    <property type="component" value="Chromosome"/>
</dbReference>
<dbReference type="Gene3D" id="2.120.10.30">
    <property type="entry name" value="TolB, C-terminal domain"/>
    <property type="match status" value="1"/>
</dbReference>
<sequence>MLFTALGGVLPTTRLGAQARRPVPKPETPAARVPSVRPQQFLTLRGPDLAVGEDADEGPLLFAHISSVAEFADGTIVVAESSDNTLRVFDREGRHVSTFGRRGRGPGEFTNPVTLLKLDEQRLLVMQAFFGATLLHREGGELTLARAATREWDFISGCVTPTGAVVAVWDGTHSLLRLAPDLSRLRAFGQGWSKDSIPSLVEMENRGGGMLACASDGAVAFAQPSGPNVRLYGADDRLRWEIVLPSYRHTFYLMTRGPGGSRGAATIGYGDDFTSALWFLDANTLVLQVSRRDLASGGTRARSGGAFYPTIVSVTTYFIDAASGRLLGRSTALPSLISGGGPSTFRTVEDPFPQLQRYRVTPTTRR</sequence>
<accession>A0AA49JSC8</accession>
<name>A0AA49JSC8_9BACT</name>
<organism evidence="1">
    <name type="scientific">Pseudogemmatithrix spongiicola</name>
    <dbReference type="NCBI Taxonomy" id="3062599"/>
    <lineage>
        <taxon>Bacteria</taxon>
        <taxon>Pseudomonadati</taxon>
        <taxon>Gemmatimonadota</taxon>
        <taxon>Gemmatimonadia</taxon>
        <taxon>Gemmatimonadales</taxon>
        <taxon>Gemmatimonadaceae</taxon>
        <taxon>Pseudogemmatithrix</taxon>
    </lineage>
</organism>
<evidence type="ECO:0000313" key="3">
    <source>
        <dbReference type="Proteomes" id="UP001229955"/>
    </source>
</evidence>
<gene>
    <name evidence="1" type="ORF">Strain138_000360</name>
    <name evidence="2" type="ORF">Strain318_000360</name>
</gene>
<accession>A0AA49JXL7</accession>
<dbReference type="InterPro" id="IPR011042">
    <property type="entry name" value="6-blade_b-propeller_TolB-like"/>
</dbReference>
<keyword evidence="3" id="KW-1185">Reference proteome</keyword>
<proteinExistence type="predicted"/>
<dbReference type="AlphaFoldDB" id="A0AA49JSC8"/>
<dbReference type="Pfam" id="PF17170">
    <property type="entry name" value="DUF5128"/>
    <property type="match status" value="1"/>
</dbReference>
<dbReference type="KEGG" id="pspc:Strain318_000360"/>
<reference evidence="1" key="1">
    <citation type="submission" date="2023-07" db="EMBL/GenBank/DDBJ databases">
        <authorList>
            <person name="Haufschild T."/>
            <person name="Kallscheuer N."/>
            <person name="Hammer J."/>
            <person name="Kohn T."/>
            <person name="Kabuu M."/>
            <person name="Jogler M."/>
            <person name="Wohfarth N."/>
            <person name="Heuer A."/>
            <person name="Rohde M."/>
            <person name="van Teeseling M.C.F."/>
            <person name="Jogler C."/>
        </authorList>
    </citation>
    <scope>NUCLEOTIDE SEQUENCE</scope>
    <source>
        <strain evidence="1">Strain 138</strain>
        <strain evidence="2">Strain 318</strain>
    </source>
</reference>
<dbReference type="SUPFAM" id="SSF101898">
    <property type="entry name" value="NHL repeat"/>
    <property type="match status" value="1"/>
</dbReference>
<evidence type="ECO:0000313" key="1">
    <source>
        <dbReference type="EMBL" id="WKW11125.1"/>
    </source>
</evidence>